<dbReference type="Pfam" id="PF17164">
    <property type="entry name" value="DUF5122"/>
    <property type="match status" value="5"/>
</dbReference>
<dbReference type="SUPFAM" id="SSF101898">
    <property type="entry name" value="NHL repeat"/>
    <property type="match status" value="1"/>
</dbReference>
<organism evidence="2 3">
    <name type="scientific">Pseudomonas neuropathica</name>
    <dbReference type="NCBI Taxonomy" id="2730425"/>
    <lineage>
        <taxon>Bacteria</taxon>
        <taxon>Pseudomonadati</taxon>
        <taxon>Pseudomonadota</taxon>
        <taxon>Gammaproteobacteria</taxon>
        <taxon>Pseudomonadales</taxon>
        <taxon>Pseudomonadaceae</taxon>
        <taxon>Pseudomonas</taxon>
    </lineage>
</organism>
<dbReference type="SUPFAM" id="SSF69322">
    <property type="entry name" value="Tricorn protease domain 2"/>
    <property type="match status" value="1"/>
</dbReference>
<feature type="compositionally biased region" description="Polar residues" evidence="1">
    <location>
        <begin position="163"/>
        <end position="176"/>
    </location>
</feature>
<comment type="caution">
    <text evidence="2">The sequence shown here is derived from an EMBL/GenBank/DDBJ whole genome shotgun (WGS) entry which is preliminary data.</text>
</comment>
<dbReference type="Gene3D" id="2.80.10.50">
    <property type="match status" value="5"/>
</dbReference>
<evidence type="ECO:0000313" key="3">
    <source>
        <dbReference type="Proteomes" id="UP000722111"/>
    </source>
</evidence>
<reference evidence="2 3" key="1">
    <citation type="submission" date="2020-08" db="EMBL/GenBank/DDBJ databases">
        <title>Description of novel Pseudomonas species.</title>
        <authorList>
            <person name="Duman M."/>
            <person name="Mulet M."/>
            <person name="Altun S."/>
            <person name="Saticioglu I.B."/>
            <person name="Lalucat J."/>
            <person name="Garcia-Valdes E."/>
        </authorList>
    </citation>
    <scope>NUCLEOTIDE SEQUENCE [LARGE SCALE GENOMIC DNA]</scope>
    <source>
        <strain evidence="2 3">P155</strain>
    </source>
</reference>
<evidence type="ECO:0000256" key="1">
    <source>
        <dbReference type="SAM" id="MobiDB-lite"/>
    </source>
</evidence>
<dbReference type="RefSeq" id="WP_194935782.1">
    <property type="nucleotide sequence ID" value="NZ_JACOPX010000015.1"/>
</dbReference>
<dbReference type="NCBIfam" id="TIGR02608">
    <property type="entry name" value="delta_60_rpt"/>
    <property type="match status" value="8"/>
</dbReference>
<feature type="region of interest" description="Disordered" evidence="1">
    <location>
        <begin position="151"/>
        <end position="176"/>
    </location>
</feature>
<dbReference type="InterPro" id="IPR013431">
    <property type="entry name" value="Delta_60_rpt"/>
</dbReference>
<sequence>MTQTHSISIPKSLDPTFAQDGVLTLPIPGIAGDEAAAVLALPDAKLLVAIPLTGANAPVAIAMLNDDGSLDETFGPARRGFVEIALEGARISYVSGLDALEDDGWLIHLQYSSTTSNDVGLALVRLKSTGELNESFGTNGMRFISHYGNPHPASVPREARHPNTGSSQAAHVPSRSTARQVDGKIVLLHLVFFDDAPLPAGVVIRLLADGSLDQSFNSSGYVVVDVATSNNVYDIAIQADGKVLICGSYRDGSGGRGVFLARLDASGAPDSQFNNGVAVLMPNDEGESFLQSISIREGDGRIIVAGRARRGGLDGGLIVAFTTSGAPNLVFNGGKPLFSTLIKGLAWTQTSQVGGSIVVVGQGETAMVTARFLADGKPDTAFNGTGHALFEDSAGAAFARGVTVMTDGRIVVCIELSVYADPSKVPGRIVRYLAGTPSLNNDPAFGDGGILRFPFPGFSGYDVRALLALPQNKLLVAVRLSTPGAPTRIVRLLEDGALDSAFGGQGSGYVEIRLKENFYMSRILGFTPLSDGGWLVRAQYTEEGANNSTGLVLVRQREDGQLQTSFGEQGVLYLPYAKMGGGGYTGVVQASASGAAGAGAGGMVAQQQLGEKIVVVSNVEDASGRTKGIVLRFEPNGLPDTTFNGTGFAFVELADISPLDIFAQAVATQSDGAVVICGNYFAVSERGAFVTRFDATGKVDTGFGIKGAVDVPHDQWISLDVAAIVDDKIFVAGGAAVEGVYQGLIAVLNLSGSYNRVFNGGEPLISSPVSQGVRWLHCVPRKDGSVIVCGSSGNGALDENLSAVSARFLADGSPDPSFFGTGFTVFNESAGFEYPHGMAVMDDGRIVVGGVYFTDSGYDKGWVIRYLDKSD</sequence>
<name>A0ABS0BNI2_9PSED</name>
<dbReference type="Proteomes" id="UP000722111">
    <property type="component" value="Unassembled WGS sequence"/>
</dbReference>
<keyword evidence="3" id="KW-1185">Reference proteome</keyword>
<gene>
    <name evidence="2" type="ORF">H8F23_22160</name>
</gene>
<protein>
    <recommendedName>
        <fullName evidence="4">Delta-60 repeat domain-containing protein</fullName>
    </recommendedName>
</protein>
<evidence type="ECO:0008006" key="4">
    <source>
        <dbReference type="Google" id="ProtNLM"/>
    </source>
</evidence>
<accession>A0ABS0BNI2</accession>
<evidence type="ECO:0000313" key="2">
    <source>
        <dbReference type="EMBL" id="MBF6035962.1"/>
    </source>
</evidence>
<dbReference type="EMBL" id="JACOPX010000015">
    <property type="protein sequence ID" value="MBF6035962.1"/>
    <property type="molecule type" value="Genomic_DNA"/>
</dbReference>
<proteinExistence type="predicted"/>